<reference evidence="1" key="1">
    <citation type="submission" date="2023-04" db="EMBL/GenBank/DDBJ databases">
        <title>A chromosome-level genome assembly of the parasitoid wasp Eretmocerus hayati.</title>
        <authorList>
            <person name="Zhong Y."/>
            <person name="Liu S."/>
            <person name="Liu Y."/>
        </authorList>
    </citation>
    <scope>NUCLEOTIDE SEQUENCE</scope>
    <source>
        <strain evidence="1">ZJU_SS_LIU_2023</strain>
    </source>
</reference>
<dbReference type="Proteomes" id="UP001239111">
    <property type="component" value="Chromosome 2"/>
</dbReference>
<evidence type="ECO:0000313" key="2">
    <source>
        <dbReference type="Proteomes" id="UP001239111"/>
    </source>
</evidence>
<organism evidence="1 2">
    <name type="scientific">Eretmocerus hayati</name>
    <dbReference type="NCBI Taxonomy" id="131215"/>
    <lineage>
        <taxon>Eukaryota</taxon>
        <taxon>Metazoa</taxon>
        <taxon>Ecdysozoa</taxon>
        <taxon>Arthropoda</taxon>
        <taxon>Hexapoda</taxon>
        <taxon>Insecta</taxon>
        <taxon>Pterygota</taxon>
        <taxon>Neoptera</taxon>
        <taxon>Endopterygota</taxon>
        <taxon>Hymenoptera</taxon>
        <taxon>Apocrita</taxon>
        <taxon>Proctotrupomorpha</taxon>
        <taxon>Chalcidoidea</taxon>
        <taxon>Aphelinidae</taxon>
        <taxon>Aphelininae</taxon>
        <taxon>Eretmocerus</taxon>
    </lineage>
</organism>
<comment type="caution">
    <text evidence="1">The sequence shown here is derived from an EMBL/GenBank/DDBJ whole genome shotgun (WGS) entry which is preliminary data.</text>
</comment>
<accession>A0ACC2P3N8</accession>
<sequence length="203" mass="22647">MSDSEDSERSISTLVNTNFFERGDGFHQPPIRITERIGFFARTFSQFVPKMPNIEGSRAELAASLARGKKLNEDLEEIRQQLKALGVKITRTAPSGDEIVEAMSEISINRHEEIRKSLSEIRDFDRTTDVEAFSIPCRKVNKQMKTEADQISLINKIIALKLKGGAIAVADRLAKITSTGFSEAMCLATGKKERDHSPIILHS</sequence>
<evidence type="ECO:0000313" key="1">
    <source>
        <dbReference type="EMBL" id="KAJ8677052.1"/>
    </source>
</evidence>
<dbReference type="EMBL" id="CM056742">
    <property type="protein sequence ID" value="KAJ8677052.1"/>
    <property type="molecule type" value="Genomic_DNA"/>
</dbReference>
<gene>
    <name evidence="1" type="ORF">QAD02_012839</name>
</gene>
<name>A0ACC2P3N8_9HYME</name>
<proteinExistence type="predicted"/>
<protein>
    <submittedName>
        <fullName evidence="1">Uncharacterized protein</fullName>
    </submittedName>
</protein>
<keyword evidence="2" id="KW-1185">Reference proteome</keyword>